<evidence type="ECO:0000313" key="3">
    <source>
        <dbReference type="EMBL" id="MBH5401151.1"/>
    </source>
</evidence>
<feature type="compositionally biased region" description="Polar residues" evidence="1">
    <location>
        <begin position="37"/>
        <end position="49"/>
    </location>
</feature>
<protein>
    <submittedName>
        <fullName evidence="3">Phasin family protein</fullName>
    </submittedName>
</protein>
<sequence length="219" mass="23304">MSKTRSRSPANDARAKRRSLVELTAAASRSAEKSLLGMSTSVEVSSGQDRPSVEQAAAPASISASAASDAIRAHVERANDSDNAVDTIDMSVEIAKDMQTRVLEGLKLSMHAALDYTKNLTRTQRPTDEDANAAETAAGGGEKLDPRGSAAECRAVVLELMKVNAGATLAYVREVGQAKTLSEFVELSSSHARKQCELVLKQTEVLKLLAQNVAKPRPE</sequence>
<evidence type="ECO:0000256" key="1">
    <source>
        <dbReference type="SAM" id="MobiDB-lite"/>
    </source>
</evidence>
<reference evidence="3 4" key="1">
    <citation type="submission" date="2020-07" db="EMBL/GenBank/DDBJ databases">
        <title>Bradyrhizobium diversity isolated from nodules of indigenous legumes of Western Australia.</title>
        <authorList>
            <person name="Klepa M.S."/>
        </authorList>
    </citation>
    <scope>NUCLEOTIDE SEQUENCE [LARGE SCALE GENOMIC DNA]</scope>
    <source>
        <strain evidence="3 4">CNPSo 4010</strain>
    </source>
</reference>
<feature type="region of interest" description="Disordered" evidence="1">
    <location>
        <begin position="122"/>
        <end position="147"/>
    </location>
</feature>
<feature type="compositionally biased region" description="Low complexity" evidence="1">
    <location>
        <begin position="56"/>
        <end position="69"/>
    </location>
</feature>
<keyword evidence="4" id="KW-1185">Reference proteome</keyword>
<dbReference type="Proteomes" id="UP000807370">
    <property type="component" value="Unassembled WGS sequence"/>
</dbReference>
<organism evidence="3 4">
    <name type="scientific">Bradyrhizobium agreste</name>
    <dbReference type="NCBI Taxonomy" id="2751811"/>
    <lineage>
        <taxon>Bacteria</taxon>
        <taxon>Pseudomonadati</taxon>
        <taxon>Pseudomonadota</taxon>
        <taxon>Alphaproteobacteria</taxon>
        <taxon>Hyphomicrobiales</taxon>
        <taxon>Nitrobacteraceae</taxon>
        <taxon>Bradyrhizobium</taxon>
    </lineage>
</organism>
<feature type="region of interest" description="Disordered" evidence="1">
    <location>
        <begin position="1"/>
        <end position="69"/>
    </location>
</feature>
<accession>A0ABS0PVC1</accession>
<dbReference type="Pfam" id="PF09361">
    <property type="entry name" value="Phasin_2"/>
    <property type="match status" value="1"/>
</dbReference>
<name>A0ABS0PVC1_9BRAD</name>
<dbReference type="EMBL" id="JACCHP010000019">
    <property type="protein sequence ID" value="MBH5401151.1"/>
    <property type="molecule type" value="Genomic_DNA"/>
</dbReference>
<dbReference type="InterPro" id="IPR018968">
    <property type="entry name" value="Phasin"/>
</dbReference>
<evidence type="ECO:0000259" key="2">
    <source>
        <dbReference type="Pfam" id="PF09361"/>
    </source>
</evidence>
<feature type="domain" description="Phasin" evidence="2">
    <location>
        <begin position="155"/>
        <end position="213"/>
    </location>
</feature>
<gene>
    <name evidence="3" type="ORF">HZZ13_25695</name>
</gene>
<proteinExistence type="predicted"/>
<dbReference type="RefSeq" id="WP_197962295.1">
    <property type="nucleotide sequence ID" value="NZ_JACCHP010000019.1"/>
</dbReference>
<evidence type="ECO:0000313" key="4">
    <source>
        <dbReference type="Proteomes" id="UP000807370"/>
    </source>
</evidence>
<comment type="caution">
    <text evidence="3">The sequence shown here is derived from an EMBL/GenBank/DDBJ whole genome shotgun (WGS) entry which is preliminary data.</text>
</comment>